<keyword evidence="13" id="KW-1185">Reference proteome</keyword>
<accession>A0A7G7CQU1</accession>
<keyword evidence="5" id="KW-0997">Cell inner membrane</keyword>
<evidence type="ECO:0000256" key="7">
    <source>
        <dbReference type="ARBA" id="ARBA00022989"/>
    </source>
</evidence>
<dbReference type="KEGG" id="cik:H0194_02685"/>
<comment type="similarity">
    <text evidence="2 10">Belongs to the ABC-2 integral membrane protein family.</text>
</comment>
<protein>
    <recommendedName>
        <fullName evidence="10">Transport permease protein</fullName>
    </recommendedName>
</protein>
<evidence type="ECO:0000256" key="3">
    <source>
        <dbReference type="ARBA" id="ARBA00022448"/>
    </source>
</evidence>
<dbReference type="Proteomes" id="UP000515743">
    <property type="component" value="Chromosome"/>
</dbReference>
<keyword evidence="8 10" id="KW-0472">Membrane</keyword>
<dbReference type="PROSITE" id="PS51012">
    <property type="entry name" value="ABC_TM2"/>
    <property type="match status" value="1"/>
</dbReference>
<keyword evidence="7 10" id="KW-1133">Transmembrane helix</keyword>
<evidence type="ECO:0000256" key="6">
    <source>
        <dbReference type="ARBA" id="ARBA00022692"/>
    </source>
</evidence>
<dbReference type="PRINTS" id="PR00164">
    <property type="entry name" value="ABC2TRNSPORT"/>
</dbReference>
<evidence type="ECO:0000256" key="4">
    <source>
        <dbReference type="ARBA" id="ARBA00022475"/>
    </source>
</evidence>
<evidence type="ECO:0000256" key="8">
    <source>
        <dbReference type="ARBA" id="ARBA00023136"/>
    </source>
</evidence>
<evidence type="ECO:0000313" key="13">
    <source>
        <dbReference type="Proteomes" id="UP000515743"/>
    </source>
</evidence>
<comment type="subcellular location">
    <subcellularLocation>
        <location evidence="1">Cell inner membrane</location>
        <topology evidence="1">Multi-pass membrane protein</topology>
    </subcellularLocation>
    <subcellularLocation>
        <location evidence="10">Cell membrane</location>
        <topology evidence="10">Multi-pass membrane protein</topology>
    </subcellularLocation>
</comment>
<feature type="transmembrane region" description="Helical" evidence="10">
    <location>
        <begin position="114"/>
        <end position="135"/>
    </location>
</feature>
<reference evidence="12 13" key="1">
    <citation type="submission" date="2020-07" db="EMBL/GenBank/DDBJ databases">
        <title>Complete genome and description of Corynebacterium incognita strain Marseille-Q3630 sp. nov.</title>
        <authorList>
            <person name="Boxberger M."/>
        </authorList>
    </citation>
    <scope>NUCLEOTIDE SEQUENCE [LARGE SCALE GENOMIC DNA]</scope>
    <source>
        <strain evidence="12 13">Marseille-Q3630</strain>
    </source>
</reference>
<name>A0A7G7CQU1_9CORY</name>
<evidence type="ECO:0000256" key="10">
    <source>
        <dbReference type="RuleBase" id="RU361157"/>
    </source>
</evidence>
<comment type="caution">
    <text evidence="10">Lacks conserved residue(s) required for the propagation of feature annotation.</text>
</comment>
<dbReference type="GO" id="GO:0043190">
    <property type="term" value="C:ATP-binding cassette (ABC) transporter complex"/>
    <property type="evidence" value="ECO:0007669"/>
    <property type="project" value="InterPro"/>
</dbReference>
<evidence type="ECO:0000256" key="2">
    <source>
        <dbReference type="ARBA" id="ARBA00007783"/>
    </source>
</evidence>
<keyword evidence="4 10" id="KW-1003">Cell membrane</keyword>
<feature type="transmembrane region" description="Helical" evidence="10">
    <location>
        <begin position="12"/>
        <end position="29"/>
    </location>
</feature>
<evidence type="ECO:0000256" key="5">
    <source>
        <dbReference type="ARBA" id="ARBA00022519"/>
    </source>
</evidence>
<keyword evidence="9" id="KW-0046">Antibiotic resistance</keyword>
<feature type="transmembrane region" description="Helical" evidence="10">
    <location>
        <begin position="36"/>
        <end position="54"/>
    </location>
</feature>
<dbReference type="EMBL" id="CP059404">
    <property type="protein sequence ID" value="QNE89957.1"/>
    <property type="molecule type" value="Genomic_DNA"/>
</dbReference>
<evidence type="ECO:0000259" key="11">
    <source>
        <dbReference type="PROSITE" id="PS51012"/>
    </source>
</evidence>
<dbReference type="PANTHER" id="PTHR30413">
    <property type="entry name" value="INNER MEMBRANE TRANSPORT PERMEASE"/>
    <property type="match status" value="1"/>
</dbReference>
<evidence type="ECO:0000256" key="1">
    <source>
        <dbReference type="ARBA" id="ARBA00004429"/>
    </source>
</evidence>
<dbReference type="InterPro" id="IPR047817">
    <property type="entry name" value="ABC2_TM_bact-type"/>
</dbReference>
<organism evidence="12 13">
    <name type="scientific">Corynebacterium incognita</name>
    <dbReference type="NCBI Taxonomy" id="2754725"/>
    <lineage>
        <taxon>Bacteria</taxon>
        <taxon>Bacillati</taxon>
        <taxon>Actinomycetota</taxon>
        <taxon>Actinomycetes</taxon>
        <taxon>Mycobacteriales</taxon>
        <taxon>Corynebacteriaceae</taxon>
        <taxon>Corynebacterium</taxon>
    </lineage>
</organism>
<dbReference type="Pfam" id="PF01061">
    <property type="entry name" value="ABC2_membrane"/>
    <property type="match status" value="1"/>
</dbReference>
<sequence>MYLGKLWEILNPLLQVAVFAVVFGVILKVSRGMDNYIGFLTIGVIFFGMLGRGLTQGNGLIKSSRAMLSAFSFPRAIVPLSASLKGAIDDIAPAIVAIAAAALLQISSGINWTILLTIPLFILIHVMSAGMTLITSRLTAFVPDLKGIISTLQRGLFFFSGVFYDVSRFADQPVLREIMLANPFYGFLSSVRECVLSGTVPPSSSWFYLSCWSFGTFIGGFLFFWAAEDRYSNVK</sequence>
<feature type="domain" description="ABC transmembrane type-2" evidence="11">
    <location>
        <begin position="3"/>
        <end position="227"/>
    </location>
</feature>
<evidence type="ECO:0000313" key="12">
    <source>
        <dbReference type="EMBL" id="QNE89957.1"/>
    </source>
</evidence>
<keyword evidence="6 10" id="KW-0812">Transmembrane</keyword>
<dbReference type="InterPro" id="IPR013525">
    <property type="entry name" value="ABC2_TM"/>
</dbReference>
<dbReference type="GO" id="GO:0046677">
    <property type="term" value="P:response to antibiotic"/>
    <property type="evidence" value="ECO:0007669"/>
    <property type="project" value="UniProtKB-KW"/>
</dbReference>
<dbReference type="AlphaFoldDB" id="A0A7G7CQU1"/>
<keyword evidence="3 10" id="KW-0813">Transport</keyword>
<dbReference type="GO" id="GO:0140359">
    <property type="term" value="F:ABC-type transporter activity"/>
    <property type="evidence" value="ECO:0007669"/>
    <property type="project" value="InterPro"/>
</dbReference>
<dbReference type="GO" id="GO:0015920">
    <property type="term" value="P:lipopolysaccharide transport"/>
    <property type="evidence" value="ECO:0007669"/>
    <property type="project" value="TreeGrafter"/>
</dbReference>
<gene>
    <name evidence="12" type="ORF">H0194_02685</name>
</gene>
<proteinExistence type="inferred from homology"/>
<dbReference type="PANTHER" id="PTHR30413:SF8">
    <property type="entry name" value="TRANSPORT PERMEASE PROTEIN"/>
    <property type="match status" value="1"/>
</dbReference>
<feature type="transmembrane region" description="Helical" evidence="10">
    <location>
        <begin position="206"/>
        <end position="227"/>
    </location>
</feature>
<dbReference type="InterPro" id="IPR000412">
    <property type="entry name" value="ABC_2_transport"/>
</dbReference>
<evidence type="ECO:0000256" key="9">
    <source>
        <dbReference type="ARBA" id="ARBA00023251"/>
    </source>
</evidence>